<dbReference type="PROSITE" id="PS50049">
    <property type="entry name" value="THD_2"/>
    <property type="match status" value="1"/>
</dbReference>
<dbReference type="SUPFAM" id="SSF49842">
    <property type="entry name" value="TNF-like"/>
    <property type="match status" value="1"/>
</dbReference>
<evidence type="ECO:0000256" key="3">
    <source>
        <dbReference type="ARBA" id="ARBA00022514"/>
    </source>
</evidence>
<evidence type="ECO:0000259" key="6">
    <source>
        <dbReference type="PROSITE" id="PS50049"/>
    </source>
</evidence>
<dbReference type="PANTHER" id="PTHR11471">
    <property type="entry name" value="TUMOR NECROSIS FACTOR FAMILY MEMBER"/>
    <property type="match status" value="1"/>
</dbReference>
<feature type="domain" description="THD" evidence="6">
    <location>
        <begin position="60"/>
        <end position="191"/>
    </location>
</feature>
<comment type="caution">
    <text evidence="7">The sequence shown here is derived from an EMBL/GenBank/DDBJ whole genome shotgun (WGS) entry which is preliminary data.</text>
</comment>
<accession>A0ABN8T2F8</accession>
<protein>
    <recommendedName>
        <fullName evidence="6">THD domain-containing protein</fullName>
    </recommendedName>
</protein>
<comment type="subcellular location">
    <subcellularLocation>
        <location evidence="1">Membrane</location>
    </subcellularLocation>
</comment>
<evidence type="ECO:0000313" key="7">
    <source>
        <dbReference type="EMBL" id="CAH3197931.1"/>
    </source>
</evidence>
<feature type="region of interest" description="Disordered" evidence="5">
    <location>
        <begin position="1"/>
        <end position="54"/>
    </location>
</feature>
<feature type="compositionally biased region" description="Low complexity" evidence="5">
    <location>
        <begin position="29"/>
        <end position="42"/>
    </location>
</feature>
<dbReference type="Pfam" id="PF00229">
    <property type="entry name" value="TNF"/>
    <property type="match status" value="1"/>
</dbReference>
<organism evidence="7 8">
    <name type="scientific">Porites evermanni</name>
    <dbReference type="NCBI Taxonomy" id="104178"/>
    <lineage>
        <taxon>Eukaryota</taxon>
        <taxon>Metazoa</taxon>
        <taxon>Cnidaria</taxon>
        <taxon>Anthozoa</taxon>
        <taxon>Hexacorallia</taxon>
        <taxon>Scleractinia</taxon>
        <taxon>Fungiina</taxon>
        <taxon>Poritidae</taxon>
        <taxon>Porites</taxon>
    </lineage>
</organism>
<dbReference type="Gene3D" id="2.60.120.40">
    <property type="match status" value="1"/>
</dbReference>
<evidence type="ECO:0000256" key="2">
    <source>
        <dbReference type="ARBA" id="ARBA00008670"/>
    </source>
</evidence>
<dbReference type="Pfam" id="PF01391">
    <property type="entry name" value="Collagen"/>
    <property type="match status" value="1"/>
</dbReference>
<dbReference type="SMART" id="SM00207">
    <property type="entry name" value="TNF"/>
    <property type="match status" value="1"/>
</dbReference>
<dbReference type="Proteomes" id="UP001159427">
    <property type="component" value="Unassembled WGS sequence"/>
</dbReference>
<name>A0ABN8T2F8_9CNID</name>
<keyword evidence="8" id="KW-1185">Reference proteome</keyword>
<gene>
    <name evidence="7" type="ORF">PEVE_00035507</name>
</gene>
<evidence type="ECO:0000313" key="8">
    <source>
        <dbReference type="Proteomes" id="UP001159427"/>
    </source>
</evidence>
<dbReference type="PANTHER" id="PTHR11471:SF13">
    <property type="entry name" value="TNF FAMILY PROFILE DOMAIN-CONTAINING PROTEIN"/>
    <property type="match status" value="1"/>
</dbReference>
<keyword evidence="4" id="KW-0472">Membrane</keyword>
<evidence type="ECO:0000256" key="1">
    <source>
        <dbReference type="ARBA" id="ARBA00004370"/>
    </source>
</evidence>
<dbReference type="InterPro" id="IPR006052">
    <property type="entry name" value="TNF_dom"/>
</dbReference>
<dbReference type="EMBL" id="CALNXI010005503">
    <property type="protein sequence ID" value="CAH3197931.1"/>
    <property type="molecule type" value="Genomic_DNA"/>
</dbReference>
<evidence type="ECO:0000256" key="5">
    <source>
        <dbReference type="SAM" id="MobiDB-lite"/>
    </source>
</evidence>
<proteinExistence type="inferred from homology"/>
<reference evidence="7 8" key="1">
    <citation type="submission" date="2022-05" db="EMBL/GenBank/DDBJ databases">
        <authorList>
            <consortium name="Genoscope - CEA"/>
            <person name="William W."/>
        </authorList>
    </citation>
    <scope>NUCLEOTIDE SEQUENCE [LARGE SCALE GENOMIC DNA]</scope>
</reference>
<evidence type="ECO:0000256" key="4">
    <source>
        <dbReference type="ARBA" id="ARBA00023136"/>
    </source>
</evidence>
<keyword evidence="3" id="KW-0202">Cytokine</keyword>
<dbReference type="InterPro" id="IPR008983">
    <property type="entry name" value="Tumour_necrosis_fac-like_dom"/>
</dbReference>
<sequence>MFFFSLGEKGPQGPVGPAGTPGPEGPKGVPGQTGPQGLQGLKGDPGPQGERGPAGLMMAESAHLVGDGRRVHHAGTVNRWKEDHPGHVRGNIVFRKHQGALVVGSSGTYYVYSQMYYYDCTSYSMSHYTVLNGQKILGSISSVAGCNKEYYTNYHGGIFHLNRGDTLKVEVYKSKKYFMEAQLTYFGLYMLYPD</sequence>
<comment type="similarity">
    <text evidence="2">Belongs to the tumor necrosis factor family.</text>
</comment>
<dbReference type="InterPro" id="IPR008160">
    <property type="entry name" value="Collagen"/>
</dbReference>